<comment type="caution">
    <text evidence="1">The sequence shown here is derived from an EMBL/GenBank/DDBJ whole genome shotgun (WGS) entry which is preliminary data.</text>
</comment>
<evidence type="ECO:0000313" key="1">
    <source>
        <dbReference type="EMBL" id="OIN10772.1"/>
    </source>
</evidence>
<dbReference type="AlphaFoldDB" id="A0A1S2TN29"/>
<proteinExistence type="predicted"/>
<gene>
    <name evidence="1" type="ORF">BFN10_08760</name>
</gene>
<organism evidence="1 2">
    <name type="scientific">Pseudomonas extremorientalis</name>
    <dbReference type="NCBI Taxonomy" id="169669"/>
    <lineage>
        <taxon>Bacteria</taxon>
        <taxon>Pseudomonadati</taxon>
        <taxon>Pseudomonadota</taxon>
        <taxon>Gammaproteobacteria</taxon>
        <taxon>Pseudomonadales</taxon>
        <taxon>Pseudomonadaceae</taxon>
        <taxon>Pseudomonas</taxon>
    </lineage>
</organism>
<evidence type="ECO:0000313" key="2">
    <source>
        <dbReference type="Proteomes" id="UP000181686"/>
    </source>
</evidence>
<name>A0A1S2TN29_9PSED</name>
<sequence>MQAAMQMGYVPAACPFMKVINILSHDSELGYVPGQFGDSEMGSIWLRLQNLIPAPFIPSPTQ</sequence>
<reference evidence="1 2" key="1">
    <citation type="submission" date="2016-08" db="EMBL/GenBank/DDBJ databases">
        <title>Draft genome sequence of the type strain of Pseudomonas extremorientalis LMG 19695T isolated from drinking water reservoir.</title>
        <authorList>
            <person name="Tambong J.T."/>
        </authorList>
    </citation>
    <scope>NUCLEOTIDE SEQUENCE [LARGE SCALE GENOMIC DNA]</scope>
    <source>
        <strain evidence="1 2">LMG 19695</strain>
    </source>
</reference>
<dbReference type="EMBL" id="MDGK01000017">
    <property type="protein sequence ID" value="OIN10772.1"/>
    <property type="molecule type" value="Genomic_DNA"/>
</dbReference>
<accession>A0A1S2TN29</accession>
<dbReference type="Proteomes" id="UP000181686">
    <property type="component" value="Unassembled WGS sequence"/>
</dbReference>
<protein>
    <submittedName>
        <fullName evidence="1">Uncharacterized protein</fullName>
    </submittedName>
</protein>